<gene>
    <name evidence="1" type="ORF">X798_00036</name>
</gene>
<evidence type="ECO:0000313" key="1">
    <source>
        <dbReference type="EMBL" id="OZC12405.1"/>
    </source>
</evidence>
<dbReference type="Proteomes" id="UP000242913">
    <property type="component" value="Unassembled WGS sequence"/>
</dbReference>
<proteinExistence type="predicted"/>
<dbReference type="EMBL" id="KZ269977">
    <property type="protein sequence ID" value="OZC12405.1"/>
    <property type="molecule type" value="Genomic_DNA"/>
</dbReference>
<dbReference type="AlphaFoldDB" id="A0A238C5I6"/>
<accession>A0A238C5I6</accession>
<keyword evidence="2" id="KW-1185">Reference proteome</keyword>
<organism evidence="1 2">
    <name type="scientific">Onchocerca flexuosa</name>
    <dbReference type="NCBI Taxonomy" id="387005"/>
    <lineage>
        <taxon>Eukaryota</taxon>
        <taxon>Metazoa</taxon>
        <taxon>Ecdysozoa</taxon>
        <taxon>Nematoda</taxon>
        <taxon>Chromadorea</taxon>
        <taxon>Rhabditida</taxon>
        <taxon>Spirurina</taxon>
        <taxon>Spiruromorpha</taxon>
        <taxon>Filarioidea</taxon>
        <taxon>Onchocercidae</taxon>
        <taxon>Onchocerca</taxon>
    </lineage>
</organism>
<reference evidence="1 2" key="1">
    <citation type="submission" date="2015-12" db="EMBL/GenBank/DDBJ databases">
        <title>Draft genome of the nematode, Onchocerca flexuosa.</title>
        <authorList>
            <person name="Mitreva M."/>
        </authorList>
    </citation>
    <scope>NUCLEOTIDE SEQUENCE [LARGE SCALE GENOMIC DNA]</scope>
    <source>
        <strain evidence="1">Red Deer</strain>
    </source>
</reference>
<protein>
    <submittedName>
        <fullName evidence="1">Uncharacterized protein</fullName>
    </submittedName>
</protein>
<sequence>MSVMQDKALITNYTRPTCPDYFTNLTDEARRINYAKSTCPDNFRNVTEASMILSAIAARRILADISNVYVIKCLTYHCGQEGD</sequence>
<evidence type="ECO:0000313" key="2">
    <source>
        <dbReference type="Proteomes" id="UP000242913"/>
    </source>
</evidence>
<name>A0A238C5I6_9BILA</name>